<dbReference type="Pfam" id="PF08545">
    <property type="entry name" value="ACP_syn_III"/>
    <property type="match status" value="1"/>
</dbReference>
<dbReference type="PANTHER" id="PTHR43091:SF1">
    <property type="entry name" value="BETA-KETOACYL-[ACYL-CARRIER-PROTEIN] SYNTHASE III, CHLOROPLASTIC"/>
    <property type="match status" value="1"/>
</dbReference>
<dbReference type="InterPro" id="IPR004655">
    <property type="entry name" value="FabH"/>
</dbReference>
<keyword evidence="11" id="KW-0732">Signal</keyword>
<keyword evidence="6" id="KW-0276">Fatty acid metabolism</keyword>
<evidence type="ECO:0000256" key="8">
    <source>
        <dbReference type="ARBA" id="ARBA00023160"/>
    </source>
</evidence>
<evidence type="ECO:0000313" key="15">
    <source>
        <dbReference type="Proteomes" id="UP000751190"/>
    </source>
</evidence>
<dbReference type="InterPro" id="IPR016039">
    <property type="entry name" value="Thiolase-like"/>
</dbReference>
<keyword evidence="4" id="KW-0444">Lipid biosynthesis</keyword>
<evidence type="ECO:0000256" key="5">
    <source>
        <dbReference type="ARBA" id="ARBA00022679"/>
    </source>
</evidence>
<feature type="chain" id="PRO_5035180419" description="beta-ketoacyl-[acyl-carrier-protein] synthase III" evidence="11">
    <location>
        <begin position="16"/>
        <end position="391"/>
    </location>
</feature>
<dbReference type="AlphaFoldDB" id="A0A8J6C7L1"/>
<dbReference type="PANTHER" id="PTHR43091">
    <property type="entry name" value="3-OXOACYL-[ACYL-CARRIER-PROTEIN] SYNTHASE"/>
    <property type="match status" value="1"/>
</dbReference>
<organism evidence="14 15">
    <name type="scientific">Diacronema lutheri</name>
    <name type="common">Unicellular marine alga</name>
    <name type="synonym">Monochrysis lutheri</name>
    <dbReference type="NCBI Taxonomy" id="2081491"/>
    <lineage>
        <taxon>Eukaryota</taxon>
        <taxon>Haptista</taxon>
        <taxon>Haptophyta</taxon>
        <taxon>Pavlovophyceae</taxon>
        <taxon>Pavlovales</taxon>
        <taxon>Pavlovaceae</taxon>
        <taxon>Diacronema</taxon>
    </lineage>
</organism>
<evidence type="ECO:0000259" key="13">
    <source>
        <dbReference type="Pfam" id="PF08545"/>
    </source>
</evidence>
<proteinExistence type="inferred from homology"/>
<dbReference type="NCBIfam" id="NF006829">
    <property type="entry name" value="PRK09352.1"/>
    <property type="match status" value="1"/>
</dbReference>
<sequence length="391" mass="39317">MATSVLVAALTLASGYTTGAGGAARLAQPGGRRVTALARARVGASALAPAPGRSALAVRITGVGAAAPESRATNADLESVVETSDEWISKRTGISSRHLLSADGSISALAVAAARGALESAGVPAADVDLVILATSSPDDLFGDAAMVASALGANAAVGFDLTAACSGFLFALVTAAQFVHTGAYANVVVIGADALSRWVDWDDRNTCILFGDGAGAVVVRRAVAPAAGAAPAPPGLLGFELRSDGAGRSELNLGYKGERRDLSERAGAVSKGSYGHIEMNGKEVYKFACSKVPDILEKALANAGLSAADVDHLLLHQANIRIIEAVASRLGIPMSKVISNLSEYGNTSAASIPLALNEAVKSGQVKSGDVIACAGFGAGLSWGAAIIRWG</sequence>
<dbReference type="SUPFAM" id="SSF53901">
    <property type="entry name" value="Thiolase-like"/>
    <property type="match status" value="1"/>
</dbReference>
<dbReference type="GO" id="GO:0006633">
    <property type="term" value="P:fatty acid biosynthetic process"/>
    <property type="evidence" value="ECO:0007669"/>
    <property type="project" value="UniProtKB-KW"/>
</dbReference>
<dbReference type="EMBL" id="JAGTXO010000063">
    <property type="protein sequence ID" value="KAG8457748.1"/>
    <property type="molecule type" value="Genomic_DNA"/>
</dbReference>
<evidence type="ECO:0000259" key="12">
    <source>
        <dbReference type="Pfam" id="PF08541"/>
    </source>
</evidence>
<dbReference type="Pfam" id="PF08541">
    <property type="entry name" value="ACP_syn_III_C"/>
    <property type="match status" value="1"/>
</dbReference>
<dbReference type="EC" id="2.3.1.180" evidence="3"/>
<comment type="similarity">
    <text evidence="2">Belongs to the thiolase-like superfamily. FabH family.</text>
</comment>
<comment type="pathway">
    <text evidence="1">Lipid metabolism; fatty acid biosynthesis.</text>
</comment>
<dbReference type="OMA" id="WGSEGDK"/>
<comment type="function">
    <text evidence="10">Catalyzes the condensation reaction of fatty acid synthesis by the addition to an acyl acceptor of two carbons from malonyl-ACP. KAS III catalyzes the first condensation reaction which initiates fatty acid synthesis and may therefore play a role in governing the total rate of fatty acid production. Possesses both acetoacetyl-ACP synthase and acetyl transacylase activities.</text>
</comment>
<dbReference type="OrthoDB" id="428487at2759"/>
<keyword evidence="8" id="KW-0275">Fatty acid biosynthesis</keyword>
<feature type="domain" description="Beta-ketoacyl-[acyl-carrier-protein] synthase III C-terminal" evidence="12">
    <location>
        <begin position="301"/>
        <end position="390"/>
    </location>
</feature>
<evidence type="ECO:0000256" key="1">
    <source>
        <dbReference type="ARBA" id="ARBA00005194"/>
    </source>
</evidence>
<evidence type="ECO:0000256" key="4">
    <source>
        <dbReference type="ARBA" id="ARBA00022516"/>
    </source>
</evidence>
<keyword evidence="15" id="KW-1185">Reference proteome</keyword>
<feature type="signal peptide" evidence="11">
    <location>
        <begin position="1"/>
        <end position="15"/>
    </location>
</feature>
<reference evidence="14" key="1">
    <citation type="submission" date="2021-05" db="EMBL/GenBank/DDBJ databases">
        <title>The genome of the haptophyte Pavlova lutheri (Diacronema luteri, Pavlovales) - a model for lipid biosynthesis in eukaryotic algae.</title>
        <authorList>
            <person name="Hulatt C.J."/>
            <person name="Posewitz M.C."/>
        </authorList>
    </citation>
    <scope>NUCLEOTIDE SEQUENCE</scope>
    <source>
        <strain evidence="14">NIVA-4/92</strain>
    </source>
</reference>
<dbReference type="HAMAP" id="MF_01815">
    <property type="entry name" value="FabH"/>
    <property type="match status" value="1"/>
</dbReference>
<dbReference type="FunFam" id="3.40.47.10:FF:000004">
    <property type="entry name" value="3-oxoacyl-[acyl-carrier-protein] synthase 3"/>
    <property type="match status" value="1"/>
</dbReference>
<dbReference type="CDD" id="cd00830">
    <property type="entry name" value="KAS_III"/>
    <property type="match status" value="1"/>
</dbReference>
<gene>
    <name evidence="14" type="ORF">KFE25_005761</name>
</gene>
<protein>
    <recommendedName>
        <fullName evidence="3">beta-ketoacyl-[acyl-carrier-protein] synthase III</fullName>
        <ecNumber evidence="3">2.3.1.180</ecNumber>
    </recommendedName>
</protein>
<dbReference type="InterPro" id="IPR013751">
    <property type="entry name" value="ACP_syn_III_N"/>
</dbReference>
<evidence type="ECO:0000256" key="10">
    <source>
        <dbReference type="ARBA" id="ARBA00057449"/>
    </source>
</evidence>
<dbReference type="Gene3D" id="3.40.47.10">
    <property type="match status" value="1"/>
</dbReference>
<evidence type="ECO:0000256" key="6">
    <source>
        <dbReference type="ARBA" id="ARBA00022832"/>
    </source>
</evidence>
<evidence type="ECO:0000256" key="11">
    <source>
        <dbReference type="SAM" id="SignalP"/>
    </source>
</evidence>
<comment type="catalytic activity">
    <reaction evidence="9">
        <text>malonyl-[ACP] + acetyl-CoA + H(+) = 3-oxobutanoyl-[ACP] + CO2 + CoA</text>
        <dbReference type="Rhea" id="RHEA:12080"/>
        <dbReference type="Rhea" id="RHEA-COMP:9623"/>
        <dbReference type="Rhea" id="RHEA-COMP:9625"/>
        <dbReference type="ChEBI" id="CHEBI:15378"/>
        <dbReference type="ChEBI" id="CHEBI:16526"/>
        <dbReference type="ChEBI" id="CHEBI:57287"/>
        <dbReference type="ChEBI" id="CHEBI:57288"/>
        <dbReference type="ChEBI" id="CHEBI:78449"/>
        <dbReference type="ChEBI" id="CHEBI:78450"/>
        <dbReference type="EC" id="2.3.1.180"/>
    </reaction>
</comment>
<dbReference type="NCBIfam" id="TIGR00747">
    <property type="entry name" value="fabH"/>
    <property type="match status" value="1"/>
</dbReference>
<dbReference type="Proteomes" id="UP000751190">
    <property type="component" value="Unassembled WGS sequence"/>
</dbReference>
<accession>A0A8J6C7L1</accession>
<evidence type="ECO:0000256" key="7">
    <source>
        <dbReference type="ARBA" id="ARBA00023098"/>
    </source>
</evidence>
<dbReference type="GO" id="GO:0033818">
    <property type="term" value="F:beta-ketoacyl-acyl-carrier-protein synthase III activity"/>
    <property type="evidence" value="ECO:0007669"/>
    <property type="project" value="UniProtKB-EC"/>
</dbReference>
<comment type="caution">
    <text evidence="14">The sequence shown here is derived from an EMBL/GenBank/DDBJ whole genome shotgun (WGS) entry which is preliminary data.</text>
</comment>
<evidence type="ECO:0000256" key="3">
    <source>
        <dbReference type="ARBA" id="ARBA00012333"/>
    </source>
</evidence>
<evidence type="ECO:0000256" key="2">
    <source>
        <dbReference type="ARBA" id="ARBA00008642"/>
    </source>
</evidence>
<keyword evidence="5" id="KW-0808">Transferase</keyword>
<name>A0A8J6C7L1_DIALT</name>
<evidence type="ECO:0000313" key="14">
    <source>
        <dbReference type="EMBL" id="KAG8457748.1"/>
    </source>
</evidence>
<keyword evidence="7" id="KW-0443">Lipid metabolism</keyword>
<evidence type="ECO:0000256" key="9">
    <source>
        <dbReference type="ARBA" id="ARBA00052419"/>
    </source>
</evidence>
<feature type="domain" description="Beta-ketoacyl-[acyl-carrier-protein] synthase III N-terminal" evidence="13">
    <location>
        <begin position="160"/>
        <end position="225"/>
    </location>
</feature>
<dbReference type="InterPro" id="IPR013747">
    <property type="entry name" value="ACP_syn_III_C"/>
</dbReference>
<dbReference type="GO" id="GO:0004315">
    <property type="term" value="F:3-oxoacyl-[acyl-carrier-protein] synthase activity"/>
    <property type="evidence" value="ECO:0007669"/>
    <property type="project" value="InterPro"/>
</dbReference>